<evidence type="ECO:0000313" key="1">
    <source>
        <dbReference type="Proteomes" id="UP000095286"/>
    </source>
</evidence>
<dbReference type="Proteomes" id="UP000095286">
    <property type="component" value="Unplaced"/>
</dbReference>
<sequence length="116" mass="13655">MPSTNYRYRRWEIPVDVSEGIVDKSDDEIDDIRLIEMEKKMKRRMGDCDETSEESNELDRCSSFCTSKQPRVNEGPKSRNEEFEMKLKSLRLSRTQDTLVSYEALNVNEEDEYGSD</sequence>
<name>A0AC35TQ55_9BILA</name>
<evidence type="ECO:0000313" key="2">
    <source>
        <dbReference type="WBParaSite" id="RSKR_0000305300.1"/>
    </source>
</evidence>
<protein>
    <submittedName>
        <fullName evidence="2">Protein phosphatase inhibitor 2</fullName>
    </submittedName>
</protein>
<accession>A0AC35TQ55</accession>
<reference evidence="2" key="1">
    <citation type="submission" date="2016-11" db="UniProtKB">
        <authorList>
            <consortium name="WormBaseParasite"/>
        </authorList>
    </citation>
    <scope>IDENTIFICATION</scope>
    <source>
        <strain evidence="2">KR3021</strain>
    </source>
</reference>
<proteinExistence type="predicted"/>
<dbReference type="WBParaSite" id="RSKR_0000305300.1">
    <property type="protein sequence ID" value="RSKR_0000305300.1"/>
    <property type="gene ID" value="RSKR_0000305300"/>
</dbReference>
<organism evidence="1 2">
    <name type="scientific">Rhabditophanes sp. KR3021</name>
    <dbReference type="NCBI Taxonomy" id="114890"/>
    <lineage>
        <taxon>Eukaryota</taxon>
        <taxon>Metazoa</taxon>
        <taxon>Ecdysozoa</taxon>
        <taxon>Nematoda</taxon>
        <taxon>Chromadorea</taxon>
        <taxon>Rhabditida</taxon>
        <taxon>Tylenchina</taxon>
        <taxon>Panagrolaimomorpha</taxon>
        <taxon>Strongyloidoidea</taxon>
        <taxon>Alloionematidae</taxon>
        <taxon>Rhabditophanes</taxon>
    </lineage>
</organism>